<protein>
    <recommendedName>
        <fullName evidence="3">Accessory Sec system protein Asp3</fullName>
    </recommendedName>
</protein>
<evidence type="ECO:0000313" key="1">
    <source>
        <dbReference type="EMBL" id="TDG68503.1"/>
    </source>
</evidence>
<dbReference type="NCBIfam" id="TIGR03711">
    <property type="entry name" value="acc_sec_asp3"/>
    <property type="match status" value="1"/>
</dbReference>
<dbReference type="EMBL" id="PUFI01000013">
    <property type="protein sequence ID" value="TDG68503.1"/>
    <property type="molecule type" value="Genomic_DNA"/>
</dbReference>
<gene>
    <name evidence="1" type="ORF">C5L23_000105</name>
</gene>
<dbReference type="InterPro" id="IPR022259">
    <property type="entry name" value="Acessory_Sec_prot_Asp3"/>
</dbReference>
<sequence length="360" mass="41605">MQYHIYWTAQTQLLELQGATVNFQGIDHVYYENNFLPSGRPIAIWHSQHVFSTAHRISDLPPLMRHTEYEIERHLESGSHIFAYLVIAFYDDNGQELANFSQNSDTVTFTVPEDYNYYTISLVSAGTGSFVFHDFLLRPKQQGYLRANDQLIGNQLYTQLALPDTITSKTLRVIFTEPEFSNTDYPDQWIKTTQQAVMYLASSLPFAGFFRENQSVIINQINDNRKKANARHVEFVGYGPISSYAALYYQQQFKRSRAIISRDVILDPQKFLSQQDADWTHRIQINDDWAIEQPEDYITELPDAKNIADTTPALLIARPHWQRLTYLTYATPTPEEVRQQQEQALATGKKDNLIGKLFGK</sequence>
<evidence type="ECO:0000313" key="2">
    <source>
        <dbReference type="Proteomes" id="UP000295681"/>
    </source>
</evidence>
<dbReference type="Proteomes" id="UP000295681">
    <property type="component" value="Unassembled WGS sequence"/>
</dbReference>
<organism evidence="1 2">
    <name type="scientific">Leuconostoc fallax</name>
    <dbReference type="NCBI Taxonomy" id="1251"/>
    <lineage>
        <taxon>Bacteria</taxon>
        <taxon>Bacillati</taxon>
        <taxon>Bacillota</taxon>
        <taxon>Bacilli</taxon>
        <taxon>Lactobacillales</taxon>
        <taxon>Lactobacillaceae</taxon>
        <taxon>Leuconostoc</taxon>
    </lineage>
</organism>
<name>A0A4R5NA76_9LACO</name>
<reference evidence="1 2" key="1">
    <citation type="journal article" date="2019" name="Appl. Microbiol. Biotechnol.">
        <title>Uncovering carbohydrate metabolism through a genotype-phenotype association study of 56 lactic acid bacteria genomes.</title>
        <authorList>
            <person name="Buron-Moles G."/>
            <person name="Chailyan A."/>
            <person name="Dolejs I."/>
            <person name="Forster J."/>
            <person name="Miks M.H."/>
        </authorList>
    </citation>
    <scope>NUCLEOTIDE SEQUENCE [LARGE SCALE GENOMIC DNA]</scope>
    <source>
        <strain evidence="1 2">ATCC 700006</strain>
    </source>
</reference>
<dbReference type="AlphaFoldDB" id="A0A4R5NA76"/>
<dbReference type="RefSeq" id="WP_010006884.1">
    <property type="nucleotide sequence ID" value="NZ_JAGYGP010000007.1"/>
</dbReference>
<proteinExistence type="predicted"/>
<dbReference type="STRING" id="907931.GCA_000165675_01704"/>
<keyword evidence="2" id="KW-1185">Reference proteome</keyword>
<evidence type="ECO:0008006" key="3">
    <source>
        <dbReference type="Google" id="ProtNLM"/>
    </source>
</evidence>
<comment type="caution">
    <text evidence="1">The sequence shown here is derived from an EMBL/GenBank/DDBJ whole genome shotgun (WGS) entry which is preliminary data.</text>
</comment>
<accession>A0A4R5NA76</accession>
<dbReference type="Pfam" id="PF15432">
    <property type="entry name" value="Sec-ASP3"/>
    <property type="match status" value="1"/>
</dbReference>
<dbReference type="GO" id="GO:0015031">
    <property type="term" value="P:protein transport"/>
    <property type="evidence" value="ECO:0007669"/>
    <property type="project" value="InterPro"/>
</dbReference>